<dbReference type="PANTHER" id="PTHR31915">
    <property type="entry name" value="SKICH DOMAIN-CONTAINING PROTEIN"/>
    <property type="match status" value="1"/>
</dbReference>
<evidence type="ECO:0000256" key="2">
    <source>
        <dbReference type="ARBA" id="ARBA00004496"/>
    </source>
</evidence>
<dbReference type="PANTHER" id="PTHR31915:SF5">
    <property type="entry name" value="CALCIUM-BINDING AND COILED-COIL DOMAIN-CONTAINING PROTEIN 1"/>
    <property type="match status" value="1"/>
</dbReference>
<dbReference type="InterPro" id="IPR051002">
    <property type="entry name" value="UBA_autophagy_assoc_protein"/>
</dbReference>
<dbReference type="GO" id="GO:0005634">
    <property type="term" value="C:nucleus"/>
    <property type="evidence" value="ECO:0007669"/>
    <property type="project" value="UniProtKB-SubCell"/>
</dbReference>
<evidence type="ECO:0000256" key="6">
    <source>
        <dbReference type="ARBA" id="ARBA00037963"/>
    </source>
</evidence>
<organism evidence="11">
    <name type="scientific">Stegastes partitus</name>
    <name type="common">bicolor damselfish</name>
    <dbReference type="NCBI Taxonomy" id="144197"/>
    <lineage>
        <taxon>Eukaryota</taxon>
        <taxon>Metazoa</taxon>
        <taxon>Chordata</taxon>
        <taxon>Craniata</taxon>
        <taxon>Vertebrata</taxon>
        <taxon>Euteleostomi</taxon>
        <taxon>Actinopterygii</taxon>
        <taxon>Neopterygii</taxon>
        <taxon>Teleostei</taxon>
        <taxon>Neoteleostei</taxon>
        <taxon>Acanthomorphata</taxon>
        <taxon>Ovalentaria</taxon>
        <taxon>Pomacentridae</taxon>
        <taxon>Stegastes</taxon>
    </lineage>
</organism>
<dbReference type="InterPro" id="IPR012852">
    <property type="entry name" value="CALCOCO1-like"/>
</dbReference>
<proteinExistence type="inferred from homology"/>
<dbReference type="Pfam" id="PF07888">
    <property type="entry name" value="CALCOCO1"/>
    <property type="match status" value="1"/>
</dbReference>
<evidence type="ECO:0000256" key="8">
    <source>
        <dbReference type="SAM" id="MobiDB-lite"/>
    </source>
</evidence>
<dbReference type="GO" id="GO:0003713">
    <property type="term" value="F:transcription coactivator activity"/>
    <property type="evidence" value="ECO:0007669"/>
    <property type="project" value="TreeGrafter"/>
</dbReference>
<feature type="coiled-coil region" evidence="7">
    <location>
        <begin position="416"/>
        <end position="457"/>
    </location>
</feature>
<reference evidence="11" key="1">
    <citation type="submission" date="2023-09" db="UniProtKB">
        <authorList>
            <consortium name="Ensembl"/>
        </authorList>
    </citation>
    <scope>IDENTIFICATION</scope>
</reference>
<feature type="coiled-coil region" evidence="7">
    <location>
        <begin position="142"/>
        <end position="320"/>
    </location>
</feature>
<evidence type="ECO:0000259" key="10">
    <source>
        <dbReference type="Pfam" id="PF17751"/>
    </source>
</evidence>
<dbReference type="Proteomes" id="UP000694891">
    <property type="component" value="Unplaced"/>
</dbReference>
<evidence type="ECO:0000256" key="3">
    <source>
        <dbReference type="ARBA" id="ARBA00022490"/>
    </source>
</evidence>
<evidence type="ECO:0000313" key="13">
    <source>
        <dbReference type="RefSeq" id="XP_008305203.1"/>
    </source>
</evidence>
<protein>
    <submittedName>
        <fullName evidence="11 13">Calcium-binding and coiled-coil domain-containing protein 1-like</fullName>
    </submittedName>
</protein>
<feature type="compositionally biased region" description="Basic and acidic residues" evidence="8">
    <location>
        <begin position="499"/>
        <end position="509"/>
    </location>
</feature>
<feature type="domain" description="SKICH" evidence="10">
    <location>
        <begin position="7"/>
        <end position="110"/>
    </location>
</feature>
<dbReference type="Ensembl" id="ENSSPAT00000000574.1">
    <property type="protein sequence ID" value="ENSSPAP00000000566.1"/>
    <property type="gene ID" value="ENSSPAG00000000455.1"/>
</dbReference>
<dbReference type="STRING" id="144197.ENSSPAP00000000566"/>
<evidence type="ECO:0000256" key="4">
    <source>
        <dbReference type="ARBA" id="ARBA00023054"/>
    </source>
</evidence>
<dbReference type="RefSeq" id="XP_008305203.1">
    <property type="nucleotide sequence ID" value="XM_008306981.1"/>
</dbReference>
<evidence type="ECO:0000313" key="11">
    <source>
        <dbReference type="Ensembl" id="ENSSPAP00000000566.1"/>
    </source>
</evidence>
<name>A0A3B4Z055_9TELE</name>
<dbReference type="GO" id="GO:0005737">
    <property type="term" value="C:cytoplasm"/>
    <property type="evidence" value="ECO:0007669"/>
    <property type="project" value="UniProtKB-SubCell"/>
</dbReference>
<keyword evidence="4 7" id="KW-0175">Coiled coil</keyword>
<reference evidence="13" key="2">
    <citation type="submission" date="2025-04" db="UniProtKB">
        <authorList>
            <consortium name="RefSeq"/>
        </authorList>
    </citation>
    <scope>IDENTIFICATION</scope>
</reference>
<keyword evidence="5" id="KW-0539">Nucleus</keyword>
<evidence type="ECO:0000256" key="5">
    <source>
        <dbReference type="ARBA" id="ARBA00023242"/>
    </source>
</evidence>
<accession>A0A3B4Z055</accession>
<dbReference type="Gene3D" id="2.60.40.2840">
    <property type="match status" value="1"/>
</dbReference>
<dbReference type="GeneID" id="103376572"/>
<evidence type="ECO:0000259" key="9">
    <source>
        <dbReference type="Pfam" id="PF07888"/>
    </source>
</evidence>
<evidence type="ECO:0000256" key="7">
    <source>
        <dbReference type="SAM" id="Coils"/>
    </source>
</evidence>
<sequence length="535" mass="62743">MDKQSTVVFRNVGQLYFPQTRVECHYSLSSAHQWSSSDWIGIFEMGWSSVKQYYTYTWALVPEGYTEGTSVDYCALFQAFYLPRPSTVEYQFVYVDKMGEVRARSRPFTFCAPKPLEELETLKEEQDEEDGGEELLLVIPRAQLLQSRLEECLKKQADLQRALDAAKKETENEKEDSKKARMDWECEREAMKAEITELRDNLTHDREMLKNMEGKHKDVRYNQENLNSELSKLMAEKAESQQQIKDLEEEIRVLTEREEEGNNELERLKERVKKMSSQMKHNEEKRKSLQVENEAALAEERGLQERLEASEHVAESLRRELRDMGTRQGQTHTELHQARLQVAQLTLLLSEENLVLREERANWALEREAYKHAAEGDKKKFQDLSCEAHRKEEWLQEERMEREKLEVELGKEKDYNKVLLRELQELKASLRKIQKEREEEQLNKQDLMSYIHQLEQRLETVAETRSNTIVSTCTSSDSSSEDDQDASSASLRLACQDSQDEKRQDWETRADEGKQLILKDLVNPVLSDLAEAPMW</sequence>
<keyword evidence="12" id="KW-1185">Reference proteome</keyword>
<dbReference type="Pfam" id="PF17751">
    <property type="entry name" value="SKICH"/>
    <property type="match status" value="1"/>
</dbReference>
<dbReference type="GeneTree" id="ENSGT00950000183025"/>
<gene>
    <name evidence="13" type="primary">LOC103376572</name>
</gene>
<dbReference type="AlphaFoldDB" id="A0A3B4Z055"/>
<dbReference type="GO" id="GO:0045944">
    <property type="term" value="P:positive regulation of transcription by RNA polymerase II"/>
    <property type="evidence" value="ECO:0007669"/>
    <property type="project" value="TreeGrafter"/>
</dbReference>
<comment type="similarity">
    <text evidence="6">Belongs to the CALCOCO family.</text>
</comment>
<dbReference type="OrthoDB" id="10015001at2759"/>
<feature type="region of interest" description="Disordered" evidence="8">
    <location>
        <begin position="471"/>
        <end position="509"/>
    </location>
</feature>
<comment type="subcellular location">
    <subcellularLocation>
        <location evidence="2">Cytoplasm</location>
    </subcellularLocation>
    <subcellularLocation>
        <location evidence="1">Nucleus</location>
    </subcellularLocation>
</comment>
<evidence type="ECO:0000313" key="12">
    <source>
        <dbReference type="Proteomes" id="UP000694891"/>
    </source>
</evidence>
<evidence type="ECO:0000256" key="1">
    <source>
        <dbReference type="ARBA" id="ARBA00004123"/>
    </source>
</evidence>
<keyword evidence="3" id="KW-0963">Cytoplasm</keyword>
<feature type="domain" description="Calcium binding and coiled-coil" evidence="9">
    <location>
        <begin position="291"/>
        <end position="484"/>
    </location>
</feature>
<dbReference type="InterPro" id="IPR041611">
    <property type="entry name" value="SKICH"/>
</dbReference>